<organism evidence="1 2">
    <name type="scientific">Podospora australis</name>
    <dbReference type="NCBI Taxonomy" id="1536484"/>
    <lineage>
        <taxon>Eukaryota</taxon>
        <taxon>Fungi</taxon>
        <taxon>Dikarya</taxon>
        <taxon>Ascomycota</taxon>
        <taxon>Pezizomycotina</taxon>
        <taxon>Sordariomycetes</taxon>
        <taxon>Sordariomycetidae</taxon>
        <taxon>Sordariales</taxon>
        <taxon>Podosporaceae</taxon>
        <taxon>Podospora</taxon>
    </lineage>
</organism>
<name>A0AAN6WL38_9PEZI</name>
<sequence>MQSTPVHERRCYCGKLYQTVSSLGRHSRACPASLPDCKHLLELLAYLEPQPIPGDLFHRALLPLRTWNENGNETRERVFQLPAVFGSTERLDAAIKNIIDTCAVRVSIGSTVPDADQAPLWAYRDLELPESSRRFIRNSLESQESDSRELEAARLVFHAFPIPDLHANFVQNGRVFFPLVMPQLQRLPMDKLFENELPRMVEICISVSYFGDCHTKNQALALGQAIASRIALSPLALSVELRQITLSLLNGETVSFSLLPKTDRKGNSQRAEALLLHAQQAIEHGRISEAWELVKQWTPLYAAQPSSLENIMTSRLDYMKGKLHRFQGHFEVARRYFEPLFDQHPPPREQFSSGLHLVAIYSELGLWEKAKAVMDKIQIFTDRQRRLHRLAQAELSLSRGLCEFPDDLGLAKELFAGLANEYDSLVPCGKTMRRNFFRVCFGLAIIGHLKRQGQPEFGVVRCLNEWKLAYEASRGCLVADEGFPDLVCHLSMAQVKSSFRESGPDLRQDLERTQQIWSTLSSQTLEQRFFFTNLGTRWVDMVSEWLEQSGMPRIVPPWRLSTVVGEEQGSSAELL</sequence>
<reference evidence="1" key="1">
    <citation type="journal article" date="2023" name="Mol. Phylogenet. Evol.">
        <title>Genome-scale phylogeny and comparative genomics of the fungal order Sordariales.</title>
        <authorList>
            <person name="Hensen N."/>
            <person name="Bonometti L."/>
            <person name="Westerberg I."/>
            <person name="Brannstrom I.O."/>
            <person name="Guillou S."/>
            <person name="Cros-Aarteil S."/>
            <person name="Calhoun S."/>
            <person name="Haridas S."/>
            <person name="Kuo A."/>
            <person name="Mondo S."/>
            <person name="Pangilinan J."/>
            <person name="Riley R."/>
            <person name="LaButti K."/>
            <person name="Andreopoulos B."/>
            <person name="Lipzen A."/>
            <person name="Chen C."/>
            <person name="Yan M."/>
            <person name="Daum C."/>
            <person name="Ng V."/>
            <person name="Clum A."/>
            <person name="Steindorff A."/>
            <person name="Ohm R.A."/>
            <person name="Martin F."/>
            <person name="Silar P."/>
            <person name="Natvig D.O."/>
            <person name="Lalanne C."/>
            <person name="Gautier V."/>
            <person name="Ament-Velasquez S.L."/>
            <person name="Kruys A."/>
            <person name="Hutchinson M.I."/>
            <person name="Powell A.J."/>
            <person name="Barry K."/>
            <person name="Miller A.N."/>
            <person name="Grigoriev I.V."/>
            <person name="Debuchy R."/>
            <person name="Gladieux P."/>
            <person name="Hiltunen Thoren M."/>
            <person name="Johannesson H."/>
        </authorList>
    </citation>
    <scope>NUCLEOTIDE SEQUENCE</scope>
    <source>
        <strain evidence="1">PSN309</strain>
    </source>
</reference>
<dbReference type="Proteomes" id="UP001302126">
    <property type="component" value="Unassembled WGS sequence"/>
</dbReference>
<comment type="caution">
    <text evidence="1">The sequence shown here is derived from an EMBL/GenBank/DDBJ whole genome shotgun (WGS) entry which is preliminary data.</text>
</comment>
<accession>A0AAN6WL38</accession>
<dbReference type="InterPro" id="IPR011990">
    <property type="entry name" value="TPR-like_helical_dom_sf"/>
</dbReference>
<dbReference type="AlphaFoldDB" id="A0AAN6WL38"/>
<evidence type="ECO:0000313" key="2">
    <source>
        <dbReference type="Proteomes" id="UP001302126"/>
    </source>
</evidence>
<proteinExistence type="predicted"/>
<keyword evidence="2" id="KW-1185">Reference proteome</keyword>
<reference evidence="1" key="2">
    <citation type="submission" date="2023-05" db="EMBL/GenBank/DDBJ databases">
        <authorList>
            <consortium name="Lawrence Berkeley National Laboratory"/>
            <person name="Steindorff A."/>
            <person name="Hensen N."/>
            <person name="Bonometti L."/>
            <person name="Westerberg I."/>
            <person name="Brannstrom I.O."/>
            <person name="Guillou S."/>
            <person name="Cros-Aarteil S."/>
            <person name="Calhoun S."/>
            <person name="Haridas S."/>
            <person name="Kuo A."/>
            <person name="Mondo S."/>
            <person name="Pangilinan J."/>
            <person name="Riley R."/>
            <person name="Labutti K."/>
            <person name="Andreopoulos B."/>
            <person name="Lipzen A."/>
            <person name="Chen C."/>
            <person name="Yanf M."/>
            <person name="Daum C."/>
            <person name="Ng V."/>
            <person name="Clum A."/>
            <person name="Ohm R."/>
            <person name="Martin F."/>
            <person name="Silar P."/>
            <person name="Natvig D."/>
            <person name="Lalanne C."/>
            <person name="Gautier V."/>
            <person name="Ament-Velasquez S.L."/>
            <person name="Kruys A."/>
            <person name="Hutchinson M.I."/>
            <person name="Powell A.J."/>
            <person name="Barry K."/>
            <person name="Miller A.N."/>
            <person name="Grigoriev I.V."/>
            <person name="Debuchy R."/>
            <person name="Gladieux P."/>
            <person name="Thoren M.H."/>
            <person name="Johannesson H."/>
        </authorList>
    </citation>
    <scope>NUCLEOTIDE SEQUENCE</scope>
    <source>
        <strain evidence="1">PSN309</strain>
    </source>
</reference>
<evidence type="ECO:0000313" key="1">
    <source>
        <dbReference type="EMBL" id="KAK4184113.1"/>
    </source>
</evidence>
<gene>
    <name evidence="1" type="ORF">QBC35DRAFT_466738</name>
</gene>
<dbReference type="EMBL" id="MU864504">
    <property type="protein sequence ID" value="KAK4184113.1"/>
    <property type="molecule type" value="Genomic_DNA"/>
</dbReference>
<dbReference type="SUPFAM" id="SSF48452">
    <property type="entry name" value="TPR-like"/>
    <property type="match status" value="1"/>
</dbReference>
<protein>
    <submittedName>
        <fullName evidence="1">Uncharacterized protein</fullName>
    </submittedName>
</protein>